<evidence type="ECO:0000256" key="2">
    <source>
        <dbReference type="ARBA" id="ARBA00022475"/>
    </source>
</evidence>
<evidence type="ECO:0000256" key="1">
    <source>
        <dbReference type="ARBA" id="ARBA00004651"/>
    </source>
</evidence>
<dbReference type="CDD" id="cd01127">
    <property type="entry name" value="TrwB_TraG_TraD_VirD4"/>
    <property type="match status" value="1"/>
</dbReference>
<sequence length="503" mass="56582">MFSLNGYANMRKITSYQSITFAPLLTGLTVFSVGFWQRWLRQKERIILAGPTVSDFKGLVAASKAELGNGGLPMYGEWSLGDRRALNGMIVFGAQGSGKTNLLRHLLQSVTDAGDRKIVYGYKSHVYALMPCELATAQDTGGEGALINPADKRSWAWDISSDCRTRADCINLAKHLIKNPEYEYFEKAGQGVAAVVIIMLHTLKPGVWTWRDLFDAFTAPKEQLAEWASEYHPTSLIYIEVDDRQWNSTRTGIQNAINNFELLAIAWGDQKGKKLFSIHRFMQGTGLPKTVVLGHSGRFDELSGSWIAAFFTIAAKSVFHENFKQPDGQRTWFFLDEFARLAKIDGIEELVSAGRERGAPVVLGLQDFHAVEKVYGPEAFKTWMSSIQTKVICRTEPGETASWLMRILGSTRIKELRTKPSQNGGTTREWHEYEDNALRDSEMSSELFLVENVGTWVVVLGYGRDMYRVLVPFVDRTELREGYVEAEWIKEKPAPKPIPEAAE</sequence>
<accession>A0A7W6MLT4</accession>
<name>A0A7W6MLT4_9HYPH</name>
<evidence type="ECO:0000313" key="9">
    <source>
        <dbReference type="Proteomes" id="UP000542776"/>
    </source>
</evidence>
<comment type="subcellular location">
    <subcellularLocation>
        <location evidence="1">Cell membrane</location>
        <topology evidence="1">Multi-pass membrane protein</topology>
    </subcellularLocation>
</comment>
<keyword evidence="9" id="KW-1185">Reference proteome</keyword>
<dbReference type="Proteomes" id="UP000542776">
    <property type="component" value="Unassembled WGS sequence"/>
</dbReference>
<comment type="caution">
    <text evidence="8">The sequence shown here is derived from an EMBL/GenBank/DDBJ whole genome shotgun (WGS) entry which is preliminary data.</text>
</comment>
<dbReference type="Gene3D" id="3.40.50.300">
    <property type="entry name" value="P-loop containing nucleotide triphosphate hydrolases"/>
    <property type="match status" value="2"/>
</dbReference>
<evidence type="ECO:0000256" key="4">
    <source>
        <dbReference type="ARBA" id="ARBA00022989"/>
    </source>
</evidence>
<keyword evidence="2" id="KW-1003">Cell membrane</keyword>
<feature type="domain" description="Type IV secretion system coupling protein TraD DNA-binding" evidence="7">
    <location>
        <begin position="83"/>
        <end position="447"/>
    </location>
</feature>
<dbReference type="InterPro" id="IPR019476">
    <property type="entry name" value="T4SS_TraD_DNA-bd"/>
</dbReference>
<evidence type="ECO:0000313" key="8">
    <source>
        <dbReference type="EMBL" id="MBB4000122.1"/>
    </source>
</evidence>
<dbReference type="InterPro" id="IPR051539">
    <property type="entry name" value="T4SS-coupling_protein"/>
</dbReference>
<keyword evidence="5 6" id="KW-0472">Membrane</keyword>
<gene>
    <name evidence="8" type="ORF">GGR04_003998</name>
</gene>
<keyword evidence="3 6" id="KW-0812">Transmembrane</keyword>
<evidence type="ECO:0000256" key="3">
    <source>
        <dbReference type="ARBA" id="ARBA00022692"/>
    </source>
</evidence>
<proteinExistence type="predicted"/>
<dbReference type="GO" id="GO:0005886">
    <property type="term" value="C:plasma membrane"/>
    <property type="evidence" value="ECO:0007669"/>
    <property type="project" value="UniProtKB-SubCell"/>
</dbReference>
<evidence type="ECO:0000256" key="6">
    <source>
        <dbReference type="SAM" id="Phobius"/>
    </source>
</evidence>
<dbReference type="PANTHER" id="PTHR37937">
    <property type="entry name" value="CONJUGATIVE TRANSFER: DNA TRANSPORT"/>
    <property type="match status" value="1"/>
</dbReference>
<dbReference type="SUPFAM" id="SSF52540">
    <property type="entry name" value="P-loop containing nucleoside triphosphate hydrolases"/>
    <property type="match status" value="1"/>
</dbReference>
<keyword evidence="4 6" id="KW-1133">Transmembrane helix</keyword>
<reference evidence="8 9" key="1">
    <citation type="submission" date="2020-08" db="EMBL/GenBank/DDBJ databases">
        <title>Genomic Encyclopedia of Type Strains, Phase IV (KMG-IV): sequencing the most valuable type-strain genomes for metagenomic binning, comparative biology and taxonomic classification.</title>
        <authorList>
            <person name="Goeker M."/>
        </authorList>
    </citation>
    <scope>NUCLEOTIDE SEQUENCE [LARGE SCALE GENOMIC DNA]</scope>
    <source>
        <strain evidence="8 9">DSM 102238</strain>
    </source>
</reference>
<dbReference type="PANTHER" id="PTHR37937:SF1">
    <property type="entry name" value="CONJUGATIVE TRANSFER: DNA TRANSPORT"/>
    <property type="match status" value="1"/>
</dbReference>
<feature type="transmembrane region" description="Helical" evidence="6">
    <location>
        <begin position="15"/>
        <end position="36"/>
    </location>
</feature>
<dbReference type="EMBL" id="JACIEK010000015">
    <property type="protein sequence ID" value="MBB4000122.1"/>
    <property type="molecule type" value="Genomic_DNA"/>
</dbReference>
<dbReference type="Pfam" id="PF10412">
    <property type="entry name" value="TrwB_AAD_bind"/>
    <property type="match status" value="1"/>
</dbReference>
<dbReference type="InterPro" id="IPR027417">
    <property type="entry name" value="P-loop_NTPase"/>
</dbReference>
<evidence type="ECO:0000259" key="7">
    <source>
        <dbReference type="Pfam" id="PF10412"/>
    </source>
</evidence>
<organism evidence="8 9">
    <name type="scientific">Aureimonas pseudogalii</name>
    <dbReference type="NCBI Taxonomy" id="1744844"/>
    <lineage>
        <taxon>Bacteria</taxon>
        <taxon>Pseudomonadati</taxon>
        <taxon>Pseudomonadota</taxon>
        <taxon>Alphaproteobacteria</taxon>
        <taxon>Hyphomicrobiales</taxon>
        <taxon>Aurantimonadaceae</taxon>
        <taxon>Aureimonas</taxon>
    </lineage>
</organism>
<dbReference type="AlphaFoldDB" id="A0A7W6MLT4"/>
<evidence type="ECO:0000256" key="5">
    <source>
        <dbReference type="ARBA" id="ARBA00023136"/>
    </source>
</evidence>
<protein>
    <recommendedName>
        <fullName evidence="7">Type IV secretion system coupling protein TraD DNA-binding domain-containing protein</fullName>
    </recommendedName>
</protein>